<dbReference type="AlphaFoldDB" id="A0A1G5RGD5"/>
<dbReference type="Proteomes" id="UP000198767">
    <property type="component" value="Unassembled WGS sequence"/>
</dbReference>
<keyword evidence="2" id="KW-1185">Reference proteome</keyword>
<protein>
    <submittedName>
        <fullName evidence="1">Uncharacterized protein</fullName>
    </submittedName>
</protein>
<accession>A0A1G5RGD5</accession>
<gene>
    <name evidence="1" type="ORF">SAMN04488118_11559</name>
</gene>
<proteinExistence type="predicted"/>
<dbReference type="EMBL" id="FMWG01000015">
    <property type="protein sequence ID" value="SCZ72870.1"/>
    <property type="molecule type" value="Genomic_DNA"/>
</dbReference>
<reference evidence="1 2" key="1">
    <citation type="submission" date="2016-10" db="EMBL/GenBank/DDBJ databases">
        <authorList>
            <person name="de Groot N.N."/>
        </authorList>
    </citation>
    <scope>NUCLEOTIDE SEQUENCE [LARGE SCALE GENOMIC DNA]</scope>
    <source>
        <strain evidence="1 2">U95</strain>
    </source>
</reference>
<dbReference type="STRING" id="1156985.SAMN04488118_11559"/>
<sequence length="122" mass="13273">MFGVPDDDGGEQVQTSHAVVLAFGGAVTDFALATNAQGVFQGVVRLPLVQANIGTSLHIGIEQPVDDEQRALYALDFSERQGEFMLEPPPLNWSAAMFRKRRTKNSKQATEAGRDSFEFTAS</sequence>
<organism evidence="1 2">
    <name type="scientific">Epibacterium ulvae</name>
    <dbReference type="NCBI Taxonomy" id="1156985"/>
    <lineage>
        <taxon>Bacteria</taxon>
        <taxon>Pseudomonadati</taxon>
        <taxon>Pseudomonadota</taxon>
        <taxon>Alphaproteobacteria</taxon>
        <taxon>Rhodobacterales</taxon>
        <taxon>Roseobacteraceae</taxon>
        <taxon>Epibacterium</taxon>
    </lineage>
</organism>
<evidence type="ECO:0000313" key="1">
    <source>
        <dbReference type="EMBL" id="SCZ72870.1"/>
    </source>
</evidence>
<evidence type="ECO:0000313" key="2">
    <source>
        <dbReference type="Proteomes" id="UP000198767"/>
    </source>
</evidence>
<name>A0A1G5RGD5_9RHOB</name>